<dbReference type="Proteomes" id="UP001557470">
    <property type="component" value="Unassembled WGS sequence"/>
</dbReference>
<reference evidence="2 3" key="1">
    <citation type="submission" date="2024-06" db="EMBL/GenBank/DDBJ databases">
        <authorList>
            <person name="Pan Q."/>
            <person name="Wen M."/>
            <person name="Jouanno E."/>
            <person name="Zahm M."/>
            <person name="Klopp C."/>
            <person name="Cabau C."/>
            <person name="Louis A."/>
            <person name="Berthelot C."/>
            <person name="Parey E."/>
            <person name="Roest Crollius H."/>
            <person name="Montfort J."/>
            <person name="Robinson-Rechavi M."/>
            <person name="Bouchez O."/>
            <person name="Lampietro C."/>
            <person name="Lopez Roques C."/>
            <person name="Donnadieu C."/>
            <person name="Postlethwait J."/>
            <person name="Bobe J."/>
            <person name="Verreycken H."/>
            <person name="Guiguen Y."/>
        </authorList>
    </citation>
    <scope>NUCLEOTIDE SEQUENCE [LARGE SCALE GENOMIC DNA]</scope>
    <source>
        <strain evidence="2">Up_M1</strain>
        <tissue evidence="2">Testis</tissue>
    </source>
</reference>
<evidence type="ECO:0000313" key="3">
    <source>
        <dbReference type="Proteomes" id="UP001557470"/>
    </source>
</evidence>
<gene>
    <name evidence="2" type="ORF">UPYG_G00337670</name>
</gene>
<accession>A0ABD0VWJ6</accession>
<dbReference type="EMBL" id="JAGEUA010000011">
    <property type="protein sequence ID" value="KAL0962254.1"/>
    <property type="molecule type" value="Genomic_DNA"/>
</dbReference>
<dbReference type="AlphaFoldDB" id="A0ABD0VWJ6"/>
<evidence type="ECO:0008006" key="4">
    <source>
        <dbReference type="Google" id="ProtNLM"/>
    </source>
</evidence>
<organism evidence="2 3">
    <name type="scientific">Umbra pygmaea</name>
    <name type="common">Eastern mudminnow</name>
    <dbReference type="NCBI Taxonomy" id="75934"/>
    <lineage>
        <taxon>Eukaryota</taxon>
        <taxon>Metazoa</taxon>
        <taxon>Chordata</taxon>
        <taxon>Craniata</taxon>
        <taxon>Vertebrata</taxon>
        <taxon>Euteleostomi</taxon>
        <taxon>Actinopterygii</taxon>
        <taxon>Neopterygii</taxon>
        <taxon>Teleostei</taxon>
        <taxon>Protacanthopterygii</taxon>
        <taxon>Esociformes</taxon>
        <taxon>Umbridae</taxon>
        <taxon>Umbra</taxon>
    </lineage>
</organism>
<keyword evidence="3" id="KW-1185">Reference proteome</keyword>
<protein>
    <recommendedName>
        <fullName evidence="4">SH3 domain-containing protein</fullName>
    </recommendedName>
</protein>
<evidence type="ECO:0000313" key="2">
    <source>
        <dbReference type="EMBL" id="KAL0962254.1"/>
    </source>
</evidence>
<evidence type="ECO:0000256" key="1">
    <source>
        <dbReference type="SAM" id="MobiDB-lite"/>
    </source>
</evidence>
<name>A0ABD0VWJ6_UMBPY</name>
<proteinExistence type="predicted"/>
<comment type="caution">
    <text evidence="2">The sequence shown here is derived from an EMBL/GenBank/DDBJ whole genome shotgun (WGS) entry which is preliminary data.</text>
</comment>
<feature type="region of interest" description="Disordered" evidence="1">
    <location>
        <begin position="1"/>
        <end position="26"/>
    </location>
</feature>
<sequence>MAGSQDNPPMEEKTRNPNNPFLSSVSSLYPSLSQLDPLLDGWPHSRPTATLVQQGLPIVKQATESQGRERHIATVQVSAALPQPASGTLHALQPSDYVVIKDFRQKNWKAMRTRRWIPGGFSLARV</sequence>